<name>A0ABW0HNL9_9BACL</name>
<dbReference type="InterPro" id="IPR001119">
    <property type="entry name" value="SLH_dom"/>
</dbReference>
<evidence type="ECO:0000259" key="3">
    <source>
        <dbReference type="PROSITE" id="PS51841"/>
    </source>
</evidence>
<accession>A0ABW0HNL9</accession>
<dbReference type="Pfam" id="PF00149">
    <property type="entry name" value="Metallophos"/>
    <property type="match status" value="1"/>
</dbReference>
<dbReference type="InterPro" id="IPR029052">
    <property type="entry name" value="Metallo-depent_PP-like"/>
</dbReference>
<dbReference type="PROSITE" id="PS51841">
    <property type="entry name" value="LTD"/>
    <property type="match status" value="2"/>
</dbReference>
<dbReference type="PROSITE" id="PS51272">
    <property type="entry name" value="SLH"/>
    <property type="match status" value="3"/>
</dbReference>
<comment type="caution">
    <text evidence="4">The sequence shown here is derived from an EMBL/GenBank/DDBJ whole genome shotgun (WGS) entry which is preliminary data.</text>
</comment>
<dbReference type="InterPro" id="IPR036415">
    <property type="entry name" value="Lamin_tail_dom_sf"/>
</dbReference>
<evidence type="ECO:0000313" key="5">
    <source>
        <dbReference type="Proteomes" id="UP001596113"/>
    </source>
</evidence>
<organism evidence="4 5">
    <name type="scientific">Cohnella soli</name>
    <dbReference type="NCBI Taxonomy" id="425005"/>
    <lineage>
        <taxon>Bacteria</taxon>
        <taxon>Bacillati</taxon>
        <taxon>Bacillota</taxon>
        <taxon>Bacilli</taxon>
        <taxon>Bacillales</taxon>
        <taxon>Paenibacillaceae</taxon>
        <taxon>Cohnella</taxon>
    </lineage>
</organism>
<feature type="domain" description="LTD" evidence="3">
    <location>
        <begin position="21"/>
        <end position="183"/>
    </location>
</feature>
<dbReference type="Proteomes" id="UP001596113">
    <property type="component" value="Unassembled WGS sequence"/>
</dbReference>
<reference evidence="5" key="1">
    <citation type="journal article" date="2019" name="Int. J. Syst. Evol. Microbiol.">
        <title>The Global Catalogue of Microorganisms (GCM) 10K type strain sequencing project: providing services to taxonomists for standard genome sequencing and annotation.</title>
        <authorList>
            <consortium name="The Broad Institute Genomics Platform"/>
            <consortium name="The Broad Institute Genome Sequencing Center for Infectious Disease"/>
            <person name="Wu L."/>
            <person name="Ma J."/>
        </authorList>
    </citation>
    <scope>NUCLEOTIDE SEQUENCE [LARGE SCALE GENOMIC DNA]</scope>
    <source>
        <strain evidence="5">CGMCC 1.18575</strain>
    </source>
</reference>
<feature type="domain" description="SLH" evidence="2">
    <location>
        <begin position="1809"/>
        <end position="1872"/>
    </location>
</feature>
<sequence>MKRKYGKWVSWTLLIAMALGVYPYVPASAEGLDYAKVPKLLITELVPDTNNVSGSDGYEFIEVYNNTSAGLDFRDFKLVYTNGNTNTDWALIAPVKDEPVPPTLIPPGQSIALWVINSANGGETAANFNANFMNANVTYNLEEGKNLFRVNGGGGMANTGTRSLTIKDNGGIDIVKVAYTVATSKVNYGIVYNYPTDGSISMQLAGLETDPATPGIVAPTQVPDHPSDYVPGALGFAHTPPAKAWTNQDLNISAVVSGGVNTVTAELYYKSDVQADFASVAMTPGADNIFTAVVPQQALVGANQLQYYFRAADGAAEPIDSPKYNIIVETPNLPPIIDHIPVTKASKNSDIVLTAAISNAEPAAQDPVTATVYYKTSSQQFFSAVAMKLSGTAYQATISKDALAEPLLQYYIEAKDKSNTVKTDTYDVTVDVSLDPSKLPPLLITELLPDSVNVKSSDDGEFIEVYNNSDKPISFKDYKVYYRYPDSGTEADVIWPADKDDIVIDPGKTLVFWVINSGNATQTVSDFNAAFKTNLVENKDIVKVRSDGMANSAKRGVAIGTNTHEDIVAAYYDGAVKGEVVAGKGILYKYPSNGSNTMLKYSAGTQNATPGSVDAEQIPSAPVQTPDDTAEPTIGDHTGKTSVGAGDKLDLIADVKDDIRVLSVAVYYKADKDADYTKRYLTANFNDTMYHQLLTQPDLIGKKYIDYYFEASDGTHLATTQVKRVTVDDGQNHDPLRLNVKDGDIVSGTKVLKGTAESAGPDTLQLKIDGVTAGDVYYALEKDAFFAFDAKEVDYYFKNAITIGQEILYTFMDPIPTYATLSYPIASARLKAGENAITIRAGTKTGPFDERPEENKDDFVVRNVRLVLSDGTVIMDPLYANALKELKIGDSGDKPRFIDFKFALPAERLRSRTIDWNTASLTDGEHTVEVVGAGNSTVTAKVIVDNTAPSIEASVEDGQTYRGSFKLDAKITDALAGVASSSATLDGKEIAMPYAAFSGALAAGEHVLVVKAEDKAGNVSEKMIRFSVPDENPEQPKLIAPLNGSKQAKSSVKLEVQVNDPSNDVMKVGFYKGFKYDSHSLKGFAGYAGQSEVEPPKQLQLDDEKALSAEDYEKIGAADGNYLVNDSDTQFPYHRFTIKLDASVKATDRVDIAWQGKSLEGRKVSLYAWQPASNKWVMLDTRVADAADFSLTATVKAGDYNTNGTIQAMVQDELPVKQDPYDFSFIWMSDTQYYAASYPWIYEGNTKWIADHKQDMNIKYVIHTGDIVDNAEQEYQWINADKAMKTLEDAEIPYGVLAGNHDVSHQNGDYTNYYKHYGEDRVKGQPTFGESYKNNRGHYDLVSAGGVDFIVVYMGWGVTSEDIDWVNQVVSEHPDRKAILCFHEYMLVSNNRAPIAEKIFERVVKPNKNVIMALSGHYHDSQTLIDKIDDDGDGTPDREVYQMLADYQGAPEGGLGYIRLMQFDIKNNQVHMKSYSPYLDDYNYYDPAQFPNKDEYDMNVDLNAMKKRVATDYFGVRVYTDQRIGTASNVQSGQTVSATWSGLAPDRYYEWYVQTEDNYSGNTLSDIWGFATGTVLPETPDPGTSNPGASDPGDKPSTGSGSQKDVVLNVQEKDGVYPVGIDELKKAVSEAASATGIIDLRLGAASAEAGQPLTIKLSGEGFKKARQSGTTFRVVTAEGTLVIPASAVPGDAAEGSDEILLTIQVKDNRSEAGQSASPANGDGALRTTGLTFEFSLTSVRGQTKTDVHRLEKPVTVRRTLSAERLAGIDPDYAGVYYMNGSKAEYVGGTVAGGELVFTVDHFSTFALLEYRKAFSDMKGNWAEEYVNKLAAKHIVTGVDENRFAPKLAVTRADFAVLAVRALGYGVTQPLQGHSNFADVPSKAYYAGYVSKASELGLIQGDGKRFRPTDNISREEAVLILVRAYGAMTHSVVALQADAASFADMDQASAWAREAIATGQSLGLISGKSGNLFDPRGQVTRAEIAKMIYQLLHVKV</sequence>
<dbReference type="Gene3D" id="3.60.21.10">
    <property type="match status" value="1"/>
</dbReference>
<dbReference type="InterPro" id="IPR004843">
    <property type="entry name" value="Calcineurin-like_PHP"/>
</dbReference>
<feature type="domain" description="SLH" evidence="2">
    <location>
        <begin position="1873"/>
        <end position="1934"/>
    </location>
</feature>
<dbReference type="SUPFAM" id="SSF74853">
    <property type="entry name" value="Lamin A/C globular tail domain"/>
    <property type="match status" value="1"/>
</dbReference>
<dbReference type="PANTHER" id="PTHR43143">
    <property type="entry name" value="METALLOPHOSPHOESTERASE, CALCINEURIN SUPERFAMILY"/>
    <property type="match status" value="1"/>
</dbReference>
<proteinExistence type="predicted"/>
<dbReference type="EMBL" id="JBHSMI010000015">
    <property type="protein sequence ID" value="MFC5402849.1"/>
    <property type="molecule type" value="Genomic_DNA"/>
</dbReference>
<evidence type="ECO:0000256" key="1">
    <source>
        <dbReference type="SAM" id="MobiDB-lite"/>
    </source>
</evidence>
<feature type="region of interest" description="Disordered" evidence="1">
    <location>
        <begin position="1575"/>
        <end position="1606"/>
    </location>
</feature>
<dbReference type="SUPFAM" id="SSF56300">
    <property type="entry name" value="Metallo-dependent phosphatases"/>
    <property type="match status" value="1"/>
</dbReference>
<dbReference type="RefSeq" id="WP_378131665.1">
    <property type="nucleotide sequence ID" value="NZ_JBHSMI010000015.1"/>
</dbReference>
<evidence type="ECO:0000313" key="4">
    <source>
        <dbReference type="EMBL" id="MFC5402849.1"/>
    </source>
</evidence>
<dbReference type="InterPro" id="IPR051918">
    <property type="entry name" value="STPP_CPPED1"/>
</dbReference>
<keyword evidence="5" id="KW-1185">Reference proteome</keyword>
<gene>
    <name evidence="4" type="ORF">ACFPOF_08855</name>
</gene>
<evidence type="ECO:0000259" key="2">
    <source>
        <dbReference type="PROSITE" id="PS51272"/>
    </source>
</evidence>
<dbReference type="PANTHER" id="PTHR43143:SF5">
    <property type="entry name" value="SECRETED PROTEIN"/>
    <property type="match status" value="1"/>
</dbReference>
<feature type="domain" description="LTD" evidence="3">
    <location>
        <begin position="430"/>
        <end position="592"/>
    </location>
</feature>
<feature type="domain" description="SLH" evidence="2">
    <location>
        <begin position="1938"/>
        <end position="1995"/>
    </location>
</feature>
<dbReference type="InterPro" id="IPR001322">
    <property type="entry name" value="Lamin_tail_dom"/>
</dbReference>
<dbReference type="Pfam" id="PF00395">
    <property type="entry name" value="SLH"/>
    <property type="match status" value="3"/>
</dbReference>
<protein>
    <submittedName>
        <fullName evidence="4">S-layer homology domain-containing protein</fullName>
    </submittedName>
</protein>